<organism evidence="2 3">
    <name type="scientific">Blattamonas nauphoetae</name>
    <dbReference type="NCBI Taxonomy" id="2049346"/>
    <lineage>
        <taxon>Eukaryota</taxon>
        <taxon>Metamonada</taxon>
        <taxon>Preaxostyla</taxon>
        <taxon>Oxymonadida</taxon>
        <taxon>Blattamonas</taxon>
    </lineage>
</organism>
<protein>
    <submittedName>
        <fullName evidence="2">Uncharacterized protein</fullName>
    </submittedName>
</protein>
<sequence length="729" mass="82814">MNDGLGNVTTPNFSELTNTAESIETLIKWHVGSETDIDAFRMSLCRTILESRNLRTEQERICVLVDWLIDQLDLHSERGEERASIAKYLLRKVVLSEWNGPQTQNNRSRKLSRRRRRSLKLNTAKTASLLNLAMSSKSPQFDVQSEIERLSASIRKANLTAKTCSDFDTQKMARFTCDLLTMILNLQHESVEMRLESVKKEIEDFRDRLSFVLLMDEFFFITRNMNIFVTPHSILKVEARWVFSQNVRDTGLSEWVQTATETLLDLIDTPETDCVNYHEQTKTRKMQLEERVLDTVTSSILTNVNGTIKSIEAIRLNPTLFFVNCGSDFFTSPNIPCLDGVDTTTDSRAFPIPFSTGYKETYLREEKKQVFEPLARLLPDNFPTGRPSLVHVDNEGKQEQNKTSSSKKEADDRARGIVGSAILRMGATSMTPLFMFVVDEDLADHSSLPMSLLSSDESAGRGMMRQRSLADVLWILFLTRISREVMALPLNTSINSADFSNSVIPFLSNALIDAKVLQHSFYSYSIPTVLNTLISRATTRRLNNRNRISSVGLELLEPAYPHVKDQTHVLLLSCLLMACPSHQKGRSRLDVLIDHPSPKVGLVALIRWFQLLSSFAKTIKFEKAIESNGFTLAKVETLLLRAFYQIVEHNGPDDLITQLYEAIKSLLILERQPLFFRTAQQQTLDELKLVADTRCETHTKDSPRGKVLFDVAQWIARHLTLLTPAQSLP</sequence>
<comment type="caution">
    <text evidence="2">The sequence shown here is derived from an EMBL/GenBank/DDBJ whole genome shotgun (WGS) entry which is preliminary data.</text>
</comment>
<feature type="region of interest" description="Disordered" evidence="1">
    <location>
        <begin position="385"/>
        <end position="413"/>
    </location>
</feature>
<keyword evidence="3" id="KW-1185">Reference proteome</keyword>
<feature type="compositionally biased region" description="Basic and acidic residues" evidence="1">
    <location>
        <begin position="392"/>
        <end position="413"/>
    </location>
</feature>
<dbReference type="Proteomes" id="UP001281761">
    <property type="component" value="Unassembled WGS sequence"/>
</dbReference>
<name>A0ABQ9X6Z1_9EUKA</name>
<reference evidence="2 3" key="1">
    <citation type="journal article" date="2022" name="bioRxiv">
        <title>Genomics of Preaxostyla Flagellates Illuminates Evolutionary Transitions and the Path Towards Mitochondrial Loss.</title>
        <authorList>
            <person name="Novak L.V.F."/>
            <person name="Treitli S.C."/>
            <person name="Pyrih J."/>
            <person name="Halakuc P."/>
            <person name="Pipaliya S.V."/>
            <person name="Vacek V."/>
            <person name="Brzon O."/>
            <person name="Soukal P."/>
            <person name="Eme L."/>
            <person name="Dacks J.B."/>
            <person name="Karnkowska A."/>
            <person name="Elias M."/>
            <person name="Hampl V."/>
        </authorList>
    </citation>
    <scope>NUCLEOTIDE SEQUENCE [LARGE SCALE GENOMIC DNA]</scope>
    <source>
        <strain evidence="2">NAU3</strain>
        <tissue evidence="2">Gut</tissue>
    </source>
</reference>
<accession>A0ABQ9X6Z1</accession>
<evidence type="ECO:0000313" key="3">
    <source>
        <dbReference type="Proteomes" id="UP001281761"/>
    </source>
</evidence>
<dbReference type="EMBL" id="JARBJD010000200">
    <property type="protein sequence ID" value="KAK2947460.1"/>
    <property type="molecule type" value="Genomic_DNA"/>
</dbReference>
<proteinExistence type="predicted"/>
<evidence type="ECO:0000256" key="1">
    <source>
        <dbReference type="SAM" id="MobiDB-lite"/>
    </source>
</evidence>
<gene>
    <name evidence="2" type="ORF">BLNAU_17610</name>
</gene>
<evidence type="ECO:0000313" key="2">
    <source>
        <dbReference type="EMBL" id="KAK2947460.1"/>
    </source>
</evidence>